<dbReference type="EMBL" id="CP035108">
    <property type="protein sequence ID" value="QAR34284.1"/>
    <property type="molecule type" value="Genomic_DNA"/>
</dbReference>
<evidence type="ECO:0000256" key="4">
    <source>
        <dbReference type="HAMAP-Rule" id="MF_02071"/>
    </source>
</evidence>
<dbReference type="Gene3D" id="3.30.70.1070">
    <property type="entry name" value="Sporulation related repeat"/>
    <property type="match status" value="1"/>
</dbReference>
<dbReference type="CDD" id="cd22268">
    <property type="entry name" value="DPBB_RlpA-like"/>
    <property type="match status" value="1"/>
</dbReference>
<keyword evidence="3 4" id="KW-0961">Cell wall biogenesis/degradation</keyword>
<name>A0A3R5XYE5_9BACT</name>
<dbReference type="OrthoDB" id="9779128at2"/>
<dbReference type="GO" id="GO:0071555">
    <property type="term" value="P:cell wall organization"/>
    <property type="evidence" value="ECO:0007669"/>
    <property type="project" value="UniProtKB-KW"/>
</dbReference>
<proteinExistence type="inferred from homology"/>
<keyword evidence="2 4" id="KW-0456">Lyase</keyword>
<dbReference type="PANTHER" id="PTHR34183">
    <property type="entry name" value="ENDOLYTIC PEPTIDOGLYCAN TRANSGLYCOSYLASE RLPA"/>
    <property type="match status" value="1"/>
</dbReference>
<dbReference type="GO" id="GO:0008932">
    <property type="term" value="F:lytic endotransglycosylase activity"/>
    <property type="evidence" value="ECO:0007669"/>
    <property type="project" value="UniProtKB-UniRule"/>
</dbReference>
<dbReference type="InterPro" id="IPR034718">
    <property type="entry name" value="RlpA"/>
</dbReference>
<evidence type="ECO:0000256" key="6">
    <source>
        <dbReference type="SAM" id="MobiDB-lite"/>
    </source>
</evidence>
<organism evidence="8 9">
    <name type="scientific">Geovibrio thiophilus</name>
    <dbReference type="NCBI Taxonomy" id="139438"/>
    <lineage>
        <taxon>Bacteria</taxon>
        <taxon>Pseudomonadati</taxon>
        <taxon>Deferribacterota</taxon>
        <taxon>Deferribacteres</taxon>
        <taxon>Deferribacterales</taxon>
        <taxon>Geovibrionaceae</taxon>
        <taxon>Geovibrio</taxon>
    </lineage>
</organism>
<dbReference type="InterPro" id="IPR007730">
    <property type="entry name" value="SPOR-like_dom"/>
</dbReference>
<evidence type="ECO:0000259" key="7">
    <source>
        <dbReference type="PROSITE" id="PS51724"/>
    </source>
</evidence>
<dbReference type="GO" id="GO:0042834">
    <property type="term" value="F:peptidoglycan binding"/>
    <property type="evidence" value="ECO:0007669"/>
    <property type="project" value="InterPro"/>
</dbReference>
<protein>
    <recommendedName>
        <fullName evidence="4">Probable endolytic peptidoglycan transglycosylase RlpA</fullName>
        <ecNumber evidence="4">4.2.2.-</ecNumber>
    </recommendedName>
</protein>
<dbReference type="Proteomes" id="UP000287502">
    <property type="component" value="Chromosome"/>
</dbReference>
<dbReference type="RefSeq" id="WP_128467589.1">
    <property type="nucleotide sequence ID" value="NZ_CP035108.1"/>
</dbReference>
<dbReference type="PANTHER" id="PTHR34183:SF1">
    <property type="entry name" value="ENDOLYTIC PEPTIDOGLYCAN TRANSGLYCOSYLASE RLPA"/>
    <property type="match status" value="1"/>
</dbReference>
<feature type="chain" id="PRO_5018798095" description="Probable endolytic peptidoglycan transglycosylase RlpA" evidence="4">
    <location>
        <begin position="22"/>
        <end position="313"/>
    </location>
</feature>
<dbReference type="InterPro" id="IPR036908">
    <property type="entry name" value="RlpA-like_sf"/>
</dbReference>
<dbReference type="InterPro" id="IPR036680">
    <property type="entry name" value="SPOR-like_sf"/>
</dbReference>
<reference evidence="8 9" key="1">
    <citation type="submission" date="2019-01" db="EMBL/GenBank/DDBJ databases">
        <title>Geovibrio thiophilus DSM 11263, complete genome.</title>
        <authorList>
            <person name="Spring S."/>
            <person name="Bunk B."/>
            <person name="Sproer C."/>
        </authorList>
    </citation>
    <scope>NUCLEOTIDE SEQUENCE [LARGE SCALE GENOMIC DNA]</scope>
    <source>
        <strain evidence="8 9">DSM 11263</strain>
    </source>
</reference>
<dbReference type="Pfam" id="PF05036">
    <property type="entry name" value="SPOR"/>
    <property type="match status" value="1"/>
</dbReference>
<dbReference type="GO" id="GO:0000270">
    <property type="term" value="P:peptidoglycan metabolic process"/>
    <property type="evidence" value="ECO:0007669"/>
    <property type="project" value="UniProtKB-UniRule"/>
</dbReference>
<dbReference type="Pfam" id="PF03330">
    <property type="entry name" value="DPBB_1"/>
    <property type="match status" value="1"/>
</dbReference>
<feature type="region of interest" description="Disordered" evidence="6">
    <location>
        <begin position="41"/>
        <end position="98"/>
    </location>
</feature>
<feature type="compositionally biased region" description="Basic and acidic residues" evidence="6">
    <location>
        <begin position="85"/>
        <end position="94"/>
    </location>
</feature>
<feature type="domain" description="SPOR" evidence="7">
    <location>
        <begin position="239"/>
        <end position="313"/>
    </location>
</feature>
<feature type="signal peptide" evidence="4">
    <location>
        <begin position="1"/>
        <end position="21"/>
    </location>
</feature>
<evidence type="ECO:0000256" key="2">
    <source>
        <dbReference type="ARBA" id="ARBA00023239"/>
    </source>
</evidence>
<evidence type="ECO:0000256" key="5">
    <source>
        <dbReference type="RuleBase" id="RU003495"/>
    </source>
</evidence>
<dbReference type="NCBIfam" id="TIGR00413">
    <property type="entry name" value="rlpA"/>
    <property type="match status" value="1"/>
</dbReference>
<evidence type="ECO:0000313" key="8">
    <source>
        <dbReference type="EMBL" id="QAR34284.1"/>
    </source>
</evidence>
<evidence type="ECO:0000256" key="1">
    <source>
        <dbReference type="ARBA" id="ARBA00022729"/>
    </source>
</evidence>
<evidence type="ECO:0000313" key="9">
    <source>
        <dbReference type="Proteomes" id="UP000287502"/>
    </source>
</evidence>
<sequence precursor="true">MGLRKSLGVFLILTCVSCATVQPEPPSASLNMPDDDIKPFVDSPVLPEAQKKTPEPVEEPPALRFPDTVFAAPAEEPGTPSADESVEKDHRIPPDTKMTGAVYDKPYVVRGETYHRLKYVETFEQEGIASWYGGPDHGRDTSNGETYNMYAMTAAHKNLPMGSMVEVENLSDGRKVTVRVNDRGPHVEGRIIDLSKKAANEIGIKDKGLGKVKIRLLAPAGEKSADDFAPDAPNMAYAGTVKALFAVQIASFTDKEQADALANTFGNGKVERASVRGTTYFRVKIGGFESREAAEAQKSKMTSRYPKAFVVTE</sequence>
<keyword evidence="9" id="KW-1185">Reference proteome</keyword>
<accession>A0A3R5XYE5</accession>
<dbReference type="KEGG" id="gtl:EP073_12965"/>
<dbReference type="HAMAP" id="MF_02071">
    <property type="entry name" value="RlpA"/>
    <property type="match status" value="1"/>
</dbReference>
<dbReference type="Gene3D" id="2.40.40.10">
    <property type="entry name" value="RlpA-like domain"/>
    <property type="match status" value="1"/>
</dbReference>
<dbReference type="SUPFAM" id="SSF50685">
    <property type="entry name" value="Barwin-like endoglucanases"/>
    <property type="match status" value="1"/>
</dbReference>
<dbReference type="EC" id="4.2.2.-" evidence="4"/>
<dbReference type="InterPro" id="IPR012997">
    <property type="entry name" value="RplA"/>
</dbReference>
<dbReference type="PROSITE" id="PS51724">
    <property type="entry name" value="SPOR"/>
    <property type="match status" value="1"/>
</dbReference>
<dbReference type="InterPro" id="IPR009009">
    <property type="entry name" value="RlpA-like_DPBB"/>
</dbReference>
<comment type="similarity">
    <text evidence="4 5">Belongs to the RlpA family.</text>
</comment>
<keyword evidence="1 4" id="KW-0732">Signal</keyword>
<dbReference type="SUPFAM" id="SSF110997">
    <property type="entry name" value="Sporulation related repeat"/>
    <property type="match status" value="1"/>
</dbReference>
<evidence type="ECO:0000256" key="3">
    <source>
        <dbReference type="ARBA" id="ARBA00023316"/>
    </source>
</evidence>
<comment type="function">
    <text evidence="4">Lytic transglycosylase with a strong preference for naked glycan strands that lack stem peptides.</text>
</comment>
<dbReference type="AlphaFoldDB" id="A0A3R5XYE5"/>
<gene>
    <name evidence="4" type="primary">rlpA</name>
    <name evidence="8" type="ORF">EP073_12965</name>
</gene>